<feature type="compositionally biased region" description="Polar residues" evidence="8">
    <location>
        <begin position="219"/>
        <end position="228"/>
    </location>
</feature>
<evidence type="ECO:0000256" key="1">
    <source>
        <dbReference type="ARBA" id="ARBA00004613"/>
    </source>
</evidence>
<feature type="region of interest" description="Disordered" evidence="8">
    <location>
        <begin position="314"/>
        <end position="335"/>
    </location>
</feature>
<dbReference type="GO" id="GO:0005543">
    <property type="term" value="F:phospholipid binding"/>
    <property type="evidence" value="ECO:0007669"/>
    <property type="project" value="TreeGrafter"/>
</dbReference>
<evidence type="ECO:0000256" key="4">
    <source>
        <dbReference type="PIRSR" id="PIRSR601211-2"/>
    </source>
</evidence>
<feature type="compositionally biased region" description="Low complexity" evidence="8">
    <location>
        <begin position="422"/>
        <end position="433"/>
    </location>
</feature>
<dbReference type="GO" id="GO:0006644">
    <property type="term" value="P:phospholipid metabolic process"/>
    <property type="evidence" value="ECO:0007669"/>
    <property type="project" value="InterPro"/>
</dbReference>
<accession>A0A8J4TQQ9</accession>
<dbReference type="InterPro" id="IPR033113">
    <property type="entry name" value="PLA2_histidine"/>
</dbReference>
<feature type="compositionally biased region" description="Basic and acidic residues" evidence="8">
    <location>
        <begin position="452"/>
        <end position="513"/>
    </location>
</feature>
<feature type="compositionally biased region" description="Basic and acidic residues" evidence="8">
    <location>
        <begin position="148"/>
        <end position="183"/>
    </location>
</feature>
<dbReference type="AlphaFoldDB" id="A0A8J4TQQ9"/>
<feature type="region of interest" description="Disordered" evidence="8">
    <location>
        <begin position="219"/>
        <end position="250"/>
    </location>
</feature>
<dbReference type="Proteomes" id="UP000727407">
    <property type="component" value="Unassembled WGS sequence"/>
</dbReference>
<feature type="binding site" evidence="4">
    <location>
        <position position="588"/>
    </location>
    <ligand>
        <name>Ca(2+)</name>
        <dbReference type="ChEBI" id="CHEBI:29108"/>
    </ligand>
</feature>
<comment type="cofactor">
    <cofactor evidence="4">
        <name>Ca(2+)</name>
        <dbReference type="ChEBI" id="CHEBI:29108"/>
    </cofactor>
    <text evidence="4">Binds 1 Ca(2+) ion per subunit.</text>
</comment>
<feature type="disulfide bond" evidence="5">
    <location>
        <begin position="589"/>
        <end position="605"/>
    </location>
</feature>
<feature type="domain" description="Phospholipase A2-like central" evidence="9">
    <location>
        <begin position="563"/>
        <end position="652"/>
    </location>
</feature>
<dbReference type="SUPFAM" id="SSF48619">
    <property type="entry name" value="Phospholipase A2, PLA2"/>
    <property type="match status" value="1"/>
</dbReference>
<dbReference type="OrthoDB" id="8856917at2759"/>
<keyword evidence="2 7" id="KW-0964">Secreted</keyword>
<evidence type="ECO:0000313" key="11">
    <source>
        <dbReference type="Proteomes" id="UP000727407"/>
    </source>
</evidence>
<evidence type="ECO:0000259" key="9">
    <source>
        <dbReference type="SMART" id="SM00085"/>
    </source>
</evidence>
<dbReference type="GO" id="GO:0047498">
    <property type="term" value="F:calcium-dependent phospholipase A2 activity"/>
    <property type="evidence" value="ECO:0007669"/>
    <property type="project" value="TreeGrafter"/>
</dbReference>
<feature type="binding site" evidence="4">
    <location>
        <position position="590"/>
    </location>
    <ligand>
        <name>Ca(2+)</name>
        <dbReference type="ChEBI" id="CHEBI:29108"/>
    </ligand>
</feature>
<organism evidence="10 11">
    <name type="scientific">Clarias magur</name>
    <name type="common">Asian catfish</name>
    <name type="synonym">Macropteronotus magur</name>
    <dbReference type="NCBI Taxonomy" id="1594786"/>
    <lineage>
        <taxon>Eukaryota</taxon>
        <taxon>Metazoa</taxon>
        <taxon>Chordata</taxon>
        <taxon>Craniata</taxon>
        <taxon>Vertebrata</taxon>
        <taxon>Euteleostomi</taxon>
        <taxon>Actinopterygii</taxon>
        <taxon>Neopterygii</taxon>
        <taxon>Teleostei</taxon>
        <taxon>Ostariophysi</taxon>
        <taxon>Siluriformes</taxon>
        <taxon>Clariidae</taxon>
        <taxon>Clarias</taxon>
    </lineage>
</organism>
<comment type="subcellular location">
    <subcellularLocation>
        <location evidence="1 7">Secreted</location>
    </subcellularLocation>
</comment>
<gene>
    <name evidence="10" type="primary">oc90</name>
    <name evidence="10" type="ORF">DAT39_020853</name>
</gene>
<feature type="region of interest" description="Disordered" evidence="8">
    <location>
        <begin position="407"/>
        <end position="516"/>
    </location>
</feature>
<dbReference type="EMBL" id="QNUK01000810">
    <property type="protein sequence ID" value="KAF5889446.1"/>
    <property type="molecule type" value="Genomic_DNA"/>
</dbReference>
<dbReference type="InterPro" id="IPR036444">
    <property type="entry name" value="PLipase_A2_dom_sf"/>
</dbReference>
<dbReference type="InterPro" id="IPR001211">
    <property type="entry name" value="PLA2"/>
</dbReference>
<protein>
    <submittedName>
        <fullName evidence="10">Otoconin-90</fullName>
    </submittedName>
</protein>
<dbReference type="SMART" id="SM00085">
    <property type="entry name" value="PA2c"/>
    <property type="match status" value="1"/>
</dbReference>
<evidence type="ECO:0000256" key="6">
    <source>
        <dbReference type="RuleBase" id="RU003654"/>
    </source>
</evidence>
<keyword evidence="4" id="KW-0106">Calcium</keyword>
<evidence type="ECO:0000256" key="8">
    <source>
        <dbReference type="SAM" id="MobiDB-lite"/>
    </source>
</evidence>
<feature type="compositionally biased region" description="Acidic residues" evidence="8">
    <location>
        <begin position="434"/>
        <end position="451"/>
    </location>
</feature>
<dbReference type="PROSITE" id="PS00118">
    <property type="entry name" value="PA2_HIS"/>
    <property type="match status" value="1"/>
</dbReference>
<comment type="similarity">
    <text evidence="6">Belongs to the phospholipase A2 family.</text>
</comment>
<keyword evidence="11" id="KW-1185">Reference proteome</keyword>
<dbReference type="PANTHER" id="PTHR11716">
    <property type="entry name" value="PHOSPHOLIPASE A2 FAMILY MEMBER"/>
    <property type="match status" value="1"/>
</dbReference>
<feature type="region of interest" description="Disordered" evidence="8">
    <location>
        <begin position="1"/>
        <end position="106"/>
    </location>
</feature>
<evidence type="ECO:0000313" key="10">
    <source>
        <dbReference type="EMBL" id="KAF5889446.1"/>
    </source>
</evidence>
<reference evidence="10" key="1">
    <citation type="submission" date="2020-07" db="EMBL/GenBank/DDBJ databases">
        <title>Clarias magur genome sequencing, assembly and annotation.</title>
        <authorList>
            <person name="Kushwaha B."/>
            <person name="Kumar R."/>
            <person name="Das P."/>
            <person name="Joshi C.G."/>
            <person name="Kumar D."/>
            <person name="Nagpure N.S."/>
            <person name="Pandey M."/>
            <person name="Agarwal S."/>
            <person name="Srivastava S."/>
            <person name="Singh M."/>
            <person name="Sahoo L."/>
            <person name="Jayasankar P."/>
            <person name="Meher P.K."/>
            <person name="Koringa P.G."/>
            <person name="Iquebal M.A."/>
            <person name="Das S.P."/>
            <person name="Bit A."/>
            <person name="Patnaik S."/>
            <person name="Patel N."/>
            <person name="Shah T.M."/>
            <person name="Hinsu A."/>
            <person name="Jena J.K."/>
        </authorList>
    </citation>
    <scope>NUCLEOTIDE SEQUENCE</scope>
    <source>
        <strain evidence="10">CIFAMagur01</strain>
        <tissue evidence="10">Testis</tissue>
    </source>
</reference>
<dbReference type="PRINTS" id="PR00389">
    <property type="entry name" value="PHPHLIPASEA2"/>
</dbReference>
<dbReference type="GO" id="GO:0016042">
    <property type="term" value="P:lipid catabolic process"/>
    <property type="evidence" value="ECO:0007669"/>
    <property type="project" value="InterPro"/>
</dbReference>
<dbReference type="InterPro" id="IPR016090">
    <property type="entry name" value="PLA2-like_dom"/>
</dbReference>
<dbReference type="Pfam" id="PF00068">
    <property type="entry name" value="Phospholip_A2_1"/>
    <property type="match status" value="1"/>
</dbReference>
<feature type="compositionally biased region" description="Basic and acidic residues" evidence="8">
    <location>
        <begin position="229"/>
        <end position="245"/>
    </location>
</feature>
<evidence type="ECO:0000256" key="7">
    <source>
        <dbReference type="RuleBase" id="RU361236"/>
    </source>
</evidence>
<feature type="compositionally biased region" description="Polar residues" evidence="8">
    <location>
        <begin position="74"/>
        <end position="84"/>
    </location>
</feature>
<keyword evidence="3 5" id="KW-1015">Disulfide bond</keyword>
<evidence type="ECO:0000256" key="2">
    <source>
        <dbReference type="ARBA" id="ARBA00022525"/>
    </source>
</evidence>
<dbReference type="GO" id="GO:0005509">
    <property type="term" value="F:calcium ion binding"/>
    <property type="evidence" value="ECO:0007669"/>
    <property type="project" value="InterPro"/>
</dbReference>
<dbReference type="GO" id="GO:0050482">
    <property type="term" value="P:arachidonate secretion"/>
    <property type="evidence" value="ECO:0007669"/>
    <property type="project" value="InterPro"/>
</dbReference>
<feature type="compositionally biased region" description="Acidic residues" evidence="8">
    <location>
        <begin position="94"/>
        <end position="103"/>
    </location>
</feature>
<sequence length="652" mass="73621">MVSSDEDWYWSRSAGTVSVRNETEEEEVKEAYLATTTHNATGLPVNDTENPETPTYTPQSETENAHTHPLDSITAVSPAQSHPWTNDLPRDLEKDEGEEEEEVLQDRNNVLLQTTAMTFYPSAPHTSGNPDDNTTAYLYLKTSGMESKQFESKDESEETRGKDGDRDTVERPSHAEKNEEEAKMSQGNQIPLVSTSSGAANNQILFPPITLPAIQNTEDTHTPTQLSSEDNRDESGEKTSSKEEQIAETLQVTTPTTLTEDQRKLIEIHTPTNTYTRTTTLHLSEDEENADEYSDEDDLQTSAEIHDNVAEHTTTLTPMTSQQHMATPSQATSTISLKTTNVPVTLQPSHRLTTHTLSSRPSTLQPKSPHTTHTLLSKPTITQKSSVTLHQSPDGVWRVPVTHKHKTELRPLQTLPPRFPYTSSSSGTTTQSSSEEEEEKEEEEENEEEEEKEGKKEVKKAQEKEEEEKKEGKKDQEEEEKEKEMKKAQEEEKKFEEKKREILDHSQEAESKKPLQRSKRMMPLFAWPLLEAAGLSESLLHSQSDECSMTFTQYSSTGAITGEFASLGEMLHCLTGRCPQEYEHYGCYCGQQGSGTPQDHLDRCCFLHQCCMEQLTLLGCRRDRKLNIHIKCHNSKPQFCDAERQMDLDQCS</sequence>
<proteinExistence type="inferred from homology"/>
<dbReference type="Gene3D" id="1.20.90.10">
    <property type="entry name" value="Phospholipase A2 domain"/>
    <property type="match status" value="1"/>
</dbReference>
<comment type="caution">
    <text evidence="10">The sequence shown here is derived from an EMBL/GenBank/DDBJ whole genome shotgun (WGS) entry which is preliminary data.</text>
</comment>
<evidence type="ECO:0000256" key="3">
    <source>
        <dbReference type="ARBA" id="ARBA00023157"/>
    </source>
</evidence>
<feature type="region of interest" description="Disordered" evidence="8">
    <location>
        <begin position="353"/>
        <end position="390"/>
    </location>
</feature>
<feature type="compositionally biased region" description="Polar residues" evidence="8">
    <location>
        <begin position="47"/>
        <end position="62"/>
    </location>
</feature>
<dbReference type="GO" id="GO:0005576">
    <property type="term" value="C:extracellular region"/>
    <property type="evidence" value="ECO:0007669"/>
    <property type="project" value="UniProtKB-SubCell"/>
</dbReference>
<feature type="region of interest" description="Disordered" evidence="8">
    <location>
        <begin position="145"/>
        <end position="194"/>
    </location>
</feature>
<feature type="compositionally biased region" description="Polar residues" evidence="8">
    <location>
        <begin position="185"/>
        <end position="194"/>
    </location>
</feature>
<dbReference type="PANTHER" id="PTHR11716:SF1">
    <property type="entry name" value="OTOCONIN-90"/>
    <property type="match status" value="1"/>
</dbReference>
<keyword evidence="4" id="KW-0479">Metal-binding</keyword>
<name>A0A8J4TQQ9_CLAMG</name>
<evidence type="ECO:0000256" key="5">
    <source>
        <dbReference type="PIRSR" id="PIRSR601211-3"/>
    </source>
</evidence>